<name>A0A8K0SPL5_9HYPO</name>
<sequence>MQVCSANSVMYSSDRLRDLTTILIHLHWINRRDRLDADHTWYPRVFVMMHFLHWPTRQVRMHW</sequence>
<accession>A0A8K0SPL5</accession>
<proteinExistence type="predicted"/>
<reference evidence="1" key="1">
    <citation type="journal article" date="2021" name="Nat. Commun.">
        <title>Genetic determinants of endophytism in the Arabidopsis root mycobiome.</title>
        <authorList>
            <person name="Mesny F."/>
            <person name="Miyauchi S."/>
            <person name="Thiergart T."/>
            <person name="Pickel B."/>
            <person name="Atanasova L."/>
            <person name="Karlsson M."/>
            <person name="Huettel B."/>
            <person name="Barry K.W."/>
            <person name="Haridas S."/>
            <person name="Chen C."/>
            <person name="Bauer D."/>
            <person name="Andreopoulos W."/>
            <person name="Pangilinan J."/>
            <person name="LaButti K."/>
            <person name="Riley R."/>
            <person name="Lipzen A."/>
            <person name="Clum A."/>
            <person name="Drula E."/>
            <person name="Henrissat B."/>
            <person name="Kohler A."/>
            <person name="Grigoriev I.V."/>
            <person name="Martin F.M."/>
            <person name="Hacquard S."/>
        </authorList>
    </citation>
    <scope>NUCLEOTIDE SEQUENCE</scope>
    <source>
        <strain evidence="1">MPI-CAGE-CH-0235</strain>
    </source>
</reference>
<gene>
    <name evidence="1" type="ORF">B0I35DRAFT_439389</name>
</gene>
<comment type="caution">
    <text evidence="1">The sequence shown here is derived from an EMBL/GenBank/DDBJ whole genome shotgun (WGS) entry which is preliminary data.</text>
</comment>
<organism evidence="1 2">
    <name type="scientific">Stachybotrys elegans</name>
    <dbReference type="NCBI Taxonomy" id="80388"/>
    <lineage>
        <taxon>Eukaryota</taxon>
        <taxon>Fungi</taxon>
        <taxon>Dikarya</taxon>
        <taxon>Ascomycota</taxon>
        <taxon>Pezizomycotina</taxon>
        <taxon>Sordariomycetes</taxon>
        <taxon>Hypocreomycetidae</taxon>
        <taxon>Hypocreales</taxon>
        <taxon>Stachybotryaceae</taxon>
        <taxon>Stachybotrys</taxon>
    </lineage>
</organism>
<evidence type="ECO:0000313" key="2">
    <source>
        <dbReference type="Proteomes" id="UP000813444"/>
    </source>
</evidence>
<evidence type="ECO:0000313" key="1">
    <source>
        <dbReference type="EMBL" id="KAH7310604.1"/>
    </source>
</evidence>
<dbReference type="Proteomes" id="UP000813444">
    <property type="component" value="Unassembled WGS sequence"/>
</dbReference>
<dbReference type="EMBL" id="JAGPNK010000012">
    <property type="protein sequence ID" value="KAH7310604.1"/>
    <property type="molecule type" value="Genomic_DNA"/>
</dbReference>
<dbReference type="AlphaFoldDB" id="A0A8K0SPL5"/>
<protein>
    <submittedName>
        <fullName evidence="1">Uncharacterized protein</fullName>
    </submittedName>
</protein>
<keyword evidence="2" id="KW-1185">Reference proteome</keyword>